<keyword evidence="3" id="KW-1185">Reference proteome</keyword>
<gene>
    <name evidence="2" type="ORF">AIOL_004648</name>
</gene>
<comment type="caution">
    <text evidence="2">The sequence shown here is derived from an EMBL/GenBank/DDBJ whole genome shotgun (WGS) entry which is preliminary data.</text>
</comment>
<evidence type="ECO:0000313" key="2">
    <source>
        <dbReference type="EMBL" id="KMW59666.1"/>
    </source>
</evidence>
<dbReference type="PANTHER" id="PTHR46825:SF8">
    <property type="entry name" value="BETA-LACTAMASE-RELATED"/>
    <property type="match status" value="1"/>
</dbReference>
<protein>
    <submittedName>
        <fullName evidence="2">Beta-lactamase class C</fullName>
    </submittedName>
</protein>
<dbReference type="Pfam" id="PF00144">
    <property type="entry name" value="Beta-lactamase"/>
    <property type="match status" value="1"/>
</dbReference>
<dbReference type="STRING" id="1675527.AIOL_004648"/>
<dbReference type="InterPro" id="IPR012338">
    <property type="entry name" value="Beta-lactam/transpept-like"/>
</dbReference>
<dbReference type="AlphaFoldDB" id="A0A0J9EAM9"/>
<organism evidence="2 3">
    <name type="scientific">Candidatus Rhodobacter oscarellae</name>
    <dbReference type="NCBI Taxonomy" id="1675527"/>
    <lineage>
        <taxon>Bacteria</taxon>
        <taxon>Pseudomonadati</taxon>
        <taxon>Pseudomonadota</taxon>
        <taxon>Alphaproteobacteria</taxon>
        <taxon>Rhodobacterales</taxon>
        <taxon>Rhodobacter group</taxon>
        <taxon>Rhodobacter</taxon>
    </lineage>
</organism>
<proteinExistence type="predicted"/>
<dbReference type="PANTHER" id="PTHR46825">
    <property type="entry name" value="D-ALANYL-D-ALANINE-CARBOXYPEPTIDASE/ENDOPEPTIDASE AMPH"/>
    <property type="match status" value="1"/>
</dbReference>
<dbReference type="OrthoDB" id="7791015at2"/>
<accession>A0A0J9EAM9</accession>
<dbReference type="RefSeq" id="WP_049645104.1">
    <property type="nucleotide sequence ID" value="NZ_LFTY01000002.1"/>
</dbReference>
<dbReference type="PATRIC" id="fig|1675527.3.peg.4869"/>
<dbReference type="InterPro" id="IPR050491">
    <property type="entry name" value="AmpC-like"/>
</dbReference>
<dbReference type="SUPFAM" id="SSF56601">
    <property type="entry name" value="beta-lactamase/transpeptidase-like"/>
    <property type="match status" value="1"/>
</dbReference>
<dbReference type="Gene3D" id="3.40.710.10">
    <property type="entry name" value="DD-peptidase/beta-lactamase superfamily"/>
    <property type="match status" value="1"/>
</dbReference>
<dbReference type="EMBL" id="LFTY01000002">
    <property type="protein sequence ID" value="KMW59666.1"/>
    <property type="molecule type" value="Genomic_DNA"/>
</dbReference>
<reference evidence="2 3" key="1">
    <citation type="submission" date="2015-06" db="EMBL/GenBank/DDBJ databases">
        <title>Draft genome sequence of an Alphaproteobacteria species associated to the Mediterranean sponge Oscarella lobularis.</title>
        <authorList>
            <person name="Jourda C."/>
            <person name="Santini S."/>
            <person name="Claverie J.-M."/>
        </authorList>
    </citation>
    <scope>NUCLEOTIDE SEQUENCE [LARGE SCALE GENOMIC DNA]</scope>
    <source>
        <strain evidence="2">IGS</strain>
    </source>
</reference>
<evidence type="ECO:0000259" key="1">
    <source>
        <dbReference type="Pfam" id="PF00144"/>
    </source>
</evidence>
<feature type="domain" description="Beta-lactamase-related" evidence="1">
    <location>
        <begin position="9"/>
        <end position="313"/>
    </location>
</feature>
<dbReference type="Proteomes" id="UP000037178">
    <property type="component" value="Unassembled WGS sequence"/>
</dbReference>
<sequence>MMKPYQGSRHTAVAVSLRNGTSQVVGSGPNQPDTQWEDLIFEIGSITKVFTGILLCVLVDEGKIDPRAPLSEVSDNLSDVPDWITPERLVSHTSGLPNIYVPIWRALFQQRPEGPYARFSREDLLTWLQDWRGNERAAGRCHSYSNLGFGLLGEAMALREATPFADLLARKVIRPLGMQDTSGHLQADQQVRFMQPRNTSGAPVMPWAFDALAGAGYLRSTVGDLACLSSRVIQAINAPETALDRAIKRSAVPIFGLGRGGGTQTLAQCSGWMRVKRNETSPGILFANGGTAGSTCALYICPENEGAIAITSNNGIATNLWSSAKLSWSNPLRQAQRILSES</sequence>
<name>A0A0J9EAM9_9RHOB</name>
<dbReference type="InterPro" id="IPR001466">
    <property type="entry name" value="Beta-lactam-related"/>
</dbReference>
<evidence type="ECO:0000313" key="3">
    <source>
        <dbReference type="Proteomes" id="UP000037178"/>
    </source>
</evidence>